<reference evidence="2" key="2">
    <citation type="submission" date="2022-10" db="EMBL/GenBank/DDBJ databases">
        <authorList>
            <consortium name="ENA_rothamsted_submissions"/>
            <consortium name="culmorum"/>
            <person name="King R."/>
        </authorList>
    </citation>
    <scope>NUCLEOTIDE SEQUENCE</scope>
</reference>
<dbReference type="EMBL" id="OU899034">
    <property type="protein sequence ID" value="CAH1711442.1"/>
    <property type="molecule type" value="Genomic_DNA"/>
</dbReference>
<dbReference type="AlphaFoldDB" id="A0A9P0IMZ6"/>
<evidence type="ECO:0000313" key="3">
    <source>
        <dbReference type="EMBL" id="CAH1711442.1"/>
    </source>
</evidence>
<reference evidence="2" key="1">
    <citation type="submission" date="2022-02" db="EMBL/GenBank/DDBJ databases">
        <authorList>
            <person name="King R."/>
        </authorList>
    </citation>
    <scope>NUCLEOTIDE SEQUENCE</scope>
</reference>
<feature type="region of interest" description="Disordered" evidence="1">
    <location>
        <begin position="1"/>
        <end position="36"/>
    </location>
</feature>
<evidence type="ECO:0000256" key="1">
    <source>
        <dbReference type="SAM" id="MobiDB-lite"/>
    </source>
</evidence>
<dbReference type="EMBL" id="OU899034">
    <property type="protein sequence ID" value="CAH1711312.1"/>
    <property type="molecule type" value="Genomic_DNA"/>
</dbReference>
<gene>
    <name evidence="2" type="ORF">APHIGO_LOCUS1540</name>
    <name evidence="3" type="ORF">APHIGO_LOCUS1595</name>
</gene>
<evidence type="ECO:0000313" key="4">
    <source>
        <dbReference type="Proteomes" id="UP001154329"/>
    </source>
</evidence>
<sequence length="36" mass="4240">MKKSTEKHESPNIKEDIIEDDHNTIDSMSGLKRKRK</sequence>
<keyword evidence="4" id="KW-1185">Reference proteome</keyword>
<evidence type="ECO:0000313" key="2">
    <source>
        <dbReference type="EMBL" id="CAH1711312.1"/>
    </source>
</evidence>
<organism evidence="2 4">
    <name type="scientific">Aphis gossypii</name>
    <name type="common">Cotton aphid</name>
    <dbReference type="NCBI Taxonomy" id="80765"/>
    <lineage>
        <taxon>Eukaryota</taxon>
        <taxon>Metazoa</taxon>
        <taxon>Ecdysozoa</taxon>
        <taxon>Arthropoda</taxon>
        <taxon>Hexapoda</taxon>
        <taxon>Insecta</taxon>
        <taxon>Pterygota</taxon>
        <taxon>Neoptera</taxon>
        <taxon>Paraneoptera</taxon>
        <taxon>Hemiptera</taxon>
        <taxon>Sternorrhyncha</taxon>
        <taxon>Aphidomorpha</taxon>
        <taxon>Aphidoidea</taxon>
        <taxon>Aphididae</taxon>
        <taxon>Aphidini</taxon>
        <taxon>Aphis</taxon>
        <taxon>Aphis</taxon>
    </lineage>
</organism>
<name>A0A9P0IMZ6_APHGO</name>
<feature type="compositionally biased region" description="Basic and acidic residues" evidence="1">
    <location>
        <begin position="1"/>
        <end position="24"/>
    </location>
</feature>
<protein>
    <submittedName>
        <fullName evidence="2">Uncharacterized protein</fullName>
    </submittedName>
</protein>
<dbReference type="Proteomes" id="UP001154329">
    <property type="component" value="Chromosome 1"/>
</dbReference>
<accession>A0A9P0IMZ6</accession>
<proteinExistence type="predicted"/>